<comment type="caution">
    <text evidence="1">The sequence shown here is derived from an EMBL/GenBank/DDBJ whole genome shotgun (WGS) entry which is preliminary data.</text>
</comment>
<dbReference type="GO" id="GO:0061630">
    <property type="term" value="F:ubiquitin protein ligase activity"/>
    <property type="evidence" value="ECO:0007669"/>
    <property type="project" value="InterPro"/>
</dbReference>
<dbReference type="GO" id="GO:0000209">
    <property type="term" value="P:protein polyubiquitination"/>
    <property type="evidence" value="ECO:0007669"/>
    <property type="project" value="InterPro"/>
</dbReference>
<name>A0AAW2HJN3_9NEOP</name>
<reference evidence="1" key="1">
    <citation type="journal article" date="2024" name="Gigascience">
        <title>Chromosome-level genome of the poultry shaft louse Menopon gallinae provides insight into the host-switching and adaptive evolution of parasitic lice.</title>
        <authorList>
            <person name="Xu Y."/>
            <person name="Ma L."/>
            <person name="Liu S."/>
            <person name="Liang Y."/>
            <person name="Liu Q."/>
            <person name="He Z."/>
            <person name="Tian L."/>
            <person name="Duan Y."/>
            <person name="Cai W."/>
            <person name="Li H."/>
            <person name="Song F."/>
        </authorList>
    </citation>
    <scope>NUCLEOTIDE SEQUENCE</scope>
    <source>
        <strain evidence="1">Cailab_2023a</strain>
    </source>
</reference>
<organism evidence="1">
    <name type="scientific">Menopon gallinae</name>
    <name type="common">poultry shaft louse</name>
    <dbReference type="NCBI Taxonomy" id="328185"/>
    <lineage>
        <taxon>Eukaryota</taxon>
        <taxon>Metazoa</taxon>
        <taxon>Ecdysozoa</taxon>
        <taxon>Arthropoda</taxon>
        <taxon>Hexapoda</taxon>
        <taxon>Insecta</taxon>
        <taxon>Pterygota</taxon>
        <taxon>Neoptera</taxon>
        <taxon>Paraneoptera</taxon>
        <taxon>Psocodea</taxon>
        <taxon>Troctomorpha</taxon>
        <taxon>Phthiraptera</taxon>
        <taxon>Amblycera</taxon>
        <taxon>Menoponidae</taxon>
        <taxon>Menopon</taxon>
    </lineage>
</organism>
<dbReference type="PANTHER" id="PTHR46717:SF1">
    <property type="entry name" value="E3 UBIQUITIN-PROTEIN LIGASE RNF180"/>
    <property type="match status" value="1"/>
</dbReference>
<dbReference type="GO" id="GO:0031624">
    <property type="term" value="F:ubiquitin conjugating enzyme binding"/>
    <property type="evidence" value="ECO:0007669"/>
    <property type="project" value="TreeGrafter"/>
</dbReference>
<accession>A0AAW2HJN3</accession>
<dbReference type="GO" id="GO:0032436">
    <property type="term" value="P:positive regulation of proteasomal ubiquitin-dependent protein catabolic process"/>
    <property type="evidence" value="ECO:0007669"/>
    <property type="project" value="TreeGrafter"/>
</dbReference>
<dbReference type="GO" id="GO:0005789">
    <property type="term" value="C:endoplasmic reticulum membrane"/>
    <property type="evidence" value="ECO:0007669"/>
    <property type="project" value="TreeGrafter"/>
</dbReference>
<dbReference type="EMBL" id="JARGDH010000004">
    <property type="protein sequence ID" value="KAL0269726.1"/>
    <property type="molecule type" value="Genomic_DNA"/>
</dbReference>
<dbReference type="PANTHER" id="PTHR46717">
    <property type="entry name" value="E3 UBIQUITIN-PROTEIN LIGASE RNF180"/>
    <property type="match status" value="1"/>
</dbReference>
<gene>
    <name evidence="1" type="ORF">PYX00_007361</name>
</gene>
<dbReference type="GO" id="GO:0042415">
    <property type="term" value="P:norepinephrine metabolic process"/>
    <property type="evidence" value="ECO:0007669"/>
    <property type="project" value="TreeGrafter"/>
</dbReference>
<dbReference type="InterPro" id="IPR033263">
    <property type="entry name" value="RNF180"/>
</dbReference>
<protein>
    <submittedName>
        <fullName evidence="1">Uncharacterized protein</fullName>
    </submittedName>
</protein>
<dbReference type="GO" id="GO:0042428">
    <property type="term" value="P:serotonin metabolic process"/>
    <property type="evidence" value="ECO:0007669"/>
    <property type="project" value="TreeGrafter"/>
</dbReference>
<dbReference type="AlphaFoldDB" id="A0AAW2HJN3"/>
<proteinExistence type="predicted"/>
<sequence>MTTVTVKCRKCRNLLFTYPEVDLLSAHGESYGSVGVEYIKCETIQEDNVWFLGESGMPDWVSSLVNEANWTKGKVNCPKCNSRLGSFDFISGTQCQCGSHTLPPVHVVKCKVDCRVQMPKVS</sequence>
<evidence type="ECO:0000313" key="1">
    <source>
        <dbReference type="EMBL" id="KAL0269726.1"/>
    </source>
</evidence>